<dbReference type="RefSeq" id="XP_003850064.1">
    <property type="nucleotide sequence ID" value="XM_003850016.1"/>
</dbReference>
<dbReference type="OrthoDB" id="10310265at2759"/>
<reference evidence="1 2" key="1">
    <citation type="journal article" date="2011" name="PLoS Genet.">
        <title>Finished genome of the fungal wheat pathogen Mycosphaerella graminicola reveals dispensome structure, chromosome plasticity, and stealth pathogenesis.</title>
        <authorList>
            <person name="Goodwin S.B."/>
            <person name="Ben M'barek S."/>
            <person name="Dhillon B."/>
            <person name="Wittenberg A.H.J."/>
            <person name="Crane C.F."/>
            <person name="Hane J.K."/>
            <person name="Foster A.J."/>
            <person name="Van der Lee T.A.J."/>
            <person name="Grimwood J."/>
            <person name="Aerts A."/>
            <person name="Antoniw J."/>
            <person name="Bailey A."/>
            <person name="Bluhm B."/>
            <person name="Bowler J."/>
            <person name="Bristow J."/>
            <person name="van der Burgt A."/>
            <person name="Canto-Canche B."/>
            <person name="Churchill A.C.L."/>
            <person name="Conde-Ferraez L."/>
            <person name="Cools H.J."/>
            <person name="Coutinho P.M."/>
            <person name="Csukai M."/>
            <person name="Dehal P."/>
            <person name="De Wit P."/>
            <person name="Donzelli B."/>
            <person name="van de Geest H.C."/>
            <person name="van Ham R.C.H.J."/>
            <person name="Hammond-Kosack K.E."/>
            <person name="Henrissat B."/>
            <person name="Kilian A."/>
            <person name="Kobayashi A.K."/>
            <person name="Koopmann E."/>
            <person name="Kourmpetis Y."/>
            <person name="Kuzniar A."/>
            <person name="Lindquist E."/>
            <person name="Lombard V."/>
            <person name="Maliepaard C."/>
            <person name="Martins N."/>
            <person name="Mehrabi R."/>
            <person name="Nap J.P.H."/>
            <person name="Ponomarenko A."/>
            <person name="Rudd J.J."/>
            <person name="Salamov A."/>
            <person name="Schmutz J."/>
            <person name="Schouten H.J."/>
            <person name="Shapiro H."/>
            <person name="Stergiopoulos I."/>
            <person name="Torriani S.F.F."/>
            <person name="Tu H."/>
            <person name="de Vries R.P."/>
            <person name="Waalwijk C."/>
            <person name="Ware S.B."/>
            <person name="Wiebenga A."/>
            <person name="Zwiers L.-H."/>
            <person name="Oliver R.P."/>
            <person name="Grigoriev I.V."/>
            <person name="Kema G.H.J."/>
        </authorList>
    </citation>
    <scope>NUCLEOTIDE SEQUENCE [LARGE SCALE GENOMIC DNA]</scope>
    <source>
        <strain evidence="2">CBS 115943 / IPO323</strain>
    </source>
</reference>
<gene>
    <name evidence="1" type="ORF">MYCGRDRAFT_95221</name>
</gene>
<name>F9XHZ9_ZYMTI</name>
<dbReference type="Proteomes" id="UP000008062">
    <property type="component" value="Chromosome 8"/>
</dbReference>
<evidence type="ECO:0000313" key="1">
    <source>
        <dbReference type="EMBL" id="EGP85040.1"/>
    </source>
</evidence>
<dbReference type="AlphaFoldDB" id="F9XHZ9"/>
<dbReference type="EMBL" id="CM001203">
    <property type="protein sequence ID" value="EGP85040.1"/>
    <property type="molecule type" value="Genomic_DNA"/>
</dbReference>
<accession>F9XHZ9</accession>
<dbReference type="HOGENOM" id="CLU_1587812_0_0_1"/>
<dbReference type="GeneID" id="13394265"/>
<keyword evidence="2" id="KW-1185">Reference proteome</keyword>
<sequence length="168" mass="19243">MSLYPTTLNGLPNWYVRQMQDEYRRRVQNVFSVDYNRIPAGPGAQQQAAQQPIPKLKMRYKVNNDGAWKEVVVVGDITLARLKDRLALGEQQTLGARIECPLIRVEFDIAEECWQKKLSEVLPWVSGFVISDKGKGNKMVRFDDAQVKPGGARSIFDIQHQLEREGRK</sequence>
<evidence type="ECO:0000313" key="2">
    <source>
        <dbReference type="Proteomes" id="UP000008062"/>
    </source>
</evidence>
<dbReference type="KEGG" id="ztr:MYCGRDRAFT_95221"/>
<organism evidence="1 2">
    <name type="scientific">Zymoseptoria tritici (strain CBS 115943 / IPO323)</name>
    <name type="common">Speckled leaf blotch fungus</name>
    <name type="synonym">Septoria tritici</name>
    <dbReference type="NCBI Taxonomy" id="336722"/>
    <lineage>
        <taxon>Eukaryota</taxon>
        <taxon>Fungi</taxon>
        <taxon>Dikarya</taxon>
        <taxon>Ascomycota</taxon>
        <taxon>Pezizomycotina</taxon>
        <taxon>Dothideomycetes</taxon>
        <taxon>Dothideomycetidae</taxon>
        <taxon>Mycosphaerellales</taxon>
        <taxon>Mycosphaerellaceae</taxon>
        <taxon>Zymoseptoria</taxon>
    </lineage>
</organism>
<protein>
    <submittedName>
        <fullName evidence="1">Uncharacterized protein</fullName>
    </submittedName>
</protein>
<proteinExistence type="predicted"/>
<dbReference type="InParanoid" id="F9XHZ9"/>